<dbReference type="HOGENOM" id="CLU_2088547_0_0_1"/>
<protein>
    <submittedName>
        <fullName evidence="1">Uncharacterized protein</fullName>
    </submittedName>
</protein>
<sequence>MALTMFLQMVGLSSNTCRRATKRLQMNVSLNQKESTRLRAFQFHLHILLFFFFFTSHSECLPAQSFQCYGGKGHVQAMCGCKFSDYREGKELLPAKCLGDSHMAQFGIHLVESISGA</sequence>
<accession>J3LDT6</accession>
<dbReference type="EnsemblPlants" id="OB02G28030.1">
    <property type="protein sequence ID" value="OB02G28030.1"/>
    <property type="gene ID" value="OB02G28030"/>
</dbReference>
<dbReference type="AlphaFoldDB" id="J3LDT6"/>
<dbReference type="Proteomes" id="UP000006038">
    <property type="component" value="Unassembled WGS sequence"/>
</dbReference>
<evidence type="ECO:0000313" key="1">
    <source>
        <dbReference type="EnsemblPlants" id="OB02G28030.1"/>
    </source>
</evidence>
<reference evidence="1" key="1">
    <citation type="submission" date="2013-04" db="UniProtKB">
        <authorList>
            <consortium name="EnsemblPlants"/>
        </authorList>
    </citation>
    <scope>IDENTIFICATION</scope>
</reference>
<keyword evidence="2" id="KW-1185">Reference proteome</keyword>
<evidence type="ECO:0000313" key="2">
    <source>
        <dbReference type="Proteomes" id="UP000006038"/>
    </source>
</evidence>
<organism evidence="1">
    <name type="scientific">Oryza brachyantha</name>
    <name type="common">malo sina</name>
    <dbReference type="NCBI Taxonomy" id="4533"/>
    <lineage>
        <taxon>Eukaryota</taxon>
        <taxon>Viridiplantae</taxon>
        <taxon>Streptophyta</taxon>
        <taxon>Embryophyta</taxon>
        <taxon>Tracheophyta</taxon>
        <taxon>Spermatophyta</taxon>
        <taxon>Magnoliopsida</taxon>
        <taxon>Liliopsida</taxon>
        <taxon>Poales</taxon>
        <taxon>Poaceae</taxon>
        <taxon>BOP clade</taxon>
        <taxon>Oryzoideae</taxon>
        <taxon>Oryzeae</taxon>
        <taxon>Oryzinae</taxon>
        <taxon>Oryza</taxon>
    </lineage>
</organism>
<dbReference type="Gramene" id="OB02G28030.1">
    <property type="protein sequence ID" value="OB02G28030.1"/>
    <property type="gene ID" value="OB02G28030"/>
</dbReference>
<proteinExistence type="predicted"/>
<name>J3LDT6_ORYBR</name>